<dbReference type="InterPro" id="IPR000045">
    <property type="entry name" value="Prepilin_IV_endopep_pep"/>
</dbReference>
<name>A0A379I6U4_PSEFL</name>
<protein>
    <submittedName>
        <fullName evidence="3">Flp prepilin peptidase A, FppA</fullName>
    </submittedName>
</protein>
<feature type="domain" description="Prepilin type IV endopeptidase peptidase" evidence="2">
    <location>
        <begin position="5"/>
        <end position="110"/>
    </location>
</feature>
<dbReference type="EMBL" id="UGUS01000002">
    <property type="protein sequence ID" value="SUD28105.1"/>
    <property type="molecule type" value="Genomic_DNA"/>
</dbReference>
<keyword evidence="1" id="KW-0472">Membrane</keyword>
<feature type="transmembrane region" description="Helical" evidence="1">
    <location>
        <begin position="139"/>
        <end position="156"/>
    </location>
</feature>
<keyword evidence="1" id="KW-0812">Transmembrane</keyword>
<dbReference type="RefSeq" id="WP_038445697.1">
    <property type="nucleotide sequence ID" value="NZ_CP008896.1"/>
</dbReference>
<feature type="transmembrane region" description="Helical" evidence="1">
    <location>
        <begin position="94"/>
        <end position="112"/>
    </location>
</feature>
<dbReference type="Proteomes" id="UP000255125">
    <property type="component" value="Unassembled WGS sequence"/>
</dbReference>
<gene>
    <name evidence="3" type="primary">fppA</name>
    <name evidence="3" type="ORF">NCTC10392_00689</name>
</gene>
<evidence type="ECO:0000313" key="3">
    <source>
        <dbReference type="EMBL" id="SUD28105.1"/>
    </source>
</evidence>
<feature type="transmembrane region" description="Helical" evidence="1">
    <location>
        <begin position="28"/>
        <end position="50"/>
    </location>
</feature>
<dbReference type="GO" id="GO:0016020">
    <property type="term" value="C:membrane"/>
    <property type="evidence" value="ECO:0007669"/>
    <property type="project" value="InterPro"/>
</dbReference>
<proteinExistence type="predicted"/>
<dbReference type="GO" id="GO:0004190">
    <property type="term" value="F:aspartic-type endopeptidase activity"/>
    <property type="evidence" value="ECO:0007669"/>
    <property type="project" value="InterPro"/>
</dbReference>
<reference evidence="3 4" key="1">
    <citation type="submission" date="2018-06" db="EMBL/GenBank/DDBJ databases">
        <authorList>
            <consortium name="Pathogen Informatics"/>
            <person name="Doyle S."/>
        </authorList>
    </citation>
    <scope>NUCLEOTIDE SEQUENCE [LARGE SCALE GENOMIC DNA]</scope>
    <source>
        <strain evidence="3 4">NCTC10392</strain>
    </source>
</reference>
<dbReference type="OrthoDB" id="5600918at2"/>
<dbReference type="Gene3D" id="1.20.120.1220">
    <property type="match status" value="1"/>
</dbReference>
<feature type="transmembrane region" description="Helical" evidence="1">
    <location>
        <begin position="56"/>
        <end position="73"/>
    </location>
</feature>
<dbReference type="KEGG" id="pfn:HZ99_21215"/>
<keyword evidence="1" id="KW-1133">Transmembrane helix</keyword>
<dbReference type="Pfam" id="PF01478">
    <property type="entry name" value="Peptidase_A24"/>
    <property type="match status" value="1"/>
</dbReference>
<evidence type="ECO:0000313" key="4">
    <source>
        <dbReference type="Proteomes" id="UP000255125"/>
    </source>
</evidence>
<evidence type="ECO:0000259" key="2">
    <source>
        <dbReference type="Pfam" id="PF01478"/>
    </source>
</evidence>
<sequence>MIQGLVVVVWLVVCAVQDVRQRQIANRLTLGVVLLALLYLIGSGSTWLGASRADGIWAFFLALLLTLPGYALGRLGAGDVKLLAGLALASNSTYLLWSLIGAGVANVAWLVYGPRLLPLASQGVRARLGYLVVDSSKKLPFAPFLLVGFTLAWLCLH</sequence>
<evidence type="ECO:0000256" key="1">
    <source>
        <dbReference type="SAM" id="Phobius"/>
    </source>
</evidence>
<dbReference type="AlphaFoldDB" id="A0A379I6U4"/>
<accession>A0A379I6U4</accession>
<organism evidence="3 4">
    <name type="scientific">Pseudomonas fluorescens</name>
    <dbReference type="NCBI Taxonomy" id="294"/>
    <lineage>
        <taxon>Bacteria</taxon>
        <taxon>Pseudomonadati</taxon>
        <taxon>Pseudomonadota</taxon>
        <taxon>Gammaproteobacteria</taxon>
        <taxon>Pseudomonadales</taxon>
        <taxon>Pseudomonadaceae</taxon>
        <taxon>Pseudomonas</taxon>
    </lineage>
</organism>